<dbReference type="AlphaFoldDB" id="A0A183IZ62"/>
<evidence type="ECO:0000313" key="2">
    <source>
        <dbReference type="Proteomes" id="UP000270296"/>
    </source>
</evidence>
<keyword evidence="2" id="KW-1185">Reference proteome</keyword>
<name>A0A183IZ62_9BILA</name>
<evidence type="ECO:0000313" key="3">
    <source>
        <dbReference type="WBParaSite" id="SBAD_0000923101-mRNA-1"/>
    </source>
</evidence>
<evidence type="ECO:0000313" key="1">
    <source>
        <dbReference type="EMBL" id="VDP20068.1"/>
    </source>
</evidence>
<dbReference type="WBParaSite" id="SBAD_0000923101-mRNA-1">
    <property type="protein sequence ID" value="SBAD_0000923101-mRNA-1"/>
    <property type="gene ID" value="SBAD_0000923101"/>
</dbReference>
<sequence>MRNEEIERRRSPENCACFIVPGRCMASCVFGRPHGQNSKRAKLATGSWEGAAVAASEYRAYKQFRGTRSKCMLRYAARCCLRRIDLLLIARGGPEVSSE</sequence>
<accession>A0A183IZ62</accession>
<gene>
    <name evidence="1" type="ORF">SBAD_LOCUS8910</name>
</gene>
<dbReference type="Proteomes" id="UP000270296">
    <property type="component" value="Unassembled WGS sequence"/>
</dbReference>
<protein>
    <submittedName>
        <fullName evidence="3">DUF1472 domain-containing protein</fullName>
    </submittedName>
</protein>
<reference evidence="1 2" key="2">
    <citation type="submission" date="2018-11" db="EMBL/GenBank/DDBJ databases">
        <authorList>
            <consortium name="Pathogen Informatics"/>
        </authorList>
    </citation>
    <scope>NUCLEOTIDE SEQUENCE [LARGE SCALE GENOMIC DNA]</scope>
</reference>
<proteinExistence type="predicted"/>
<dbReference type="EMBL" id="UZAM01012106">
    <property type="protein sequence ID" value="VDP20068.1"/>
    <property type="molecule type" value="Genomic_DNA"/>
</dbReference>
<reference evidence="3" key="1">
    <citation type="submission" date="2016-06" db="UniProtKB">
        <authorList>
            <consortium name="WormBaseParasite"/>
        </authorList>
    </citation>
    <scope>IDENTIFICATION</scope>
</reference>
<organism evidence="3">
    <name type="scientific">Soboliphyme baturini</name>
    <dbReference type="NCBI Taxonomy" id="241478"/>
    <lineage>
        <taxon>Eukaryota</taxon>
        <taxon>Metazoa</taxon>
        <taxon>Ecdysozoa</taxon>
        <taxon>Nematoda</taxon>
        <taxon>Enoplea</taxon>
        <taxon>Dorylaimia</taxon>
        <taxon>Dioctophymatida</taxon>
        <taxon>Dioctophymatoidea</taxon>
        <taxon>Soboliphymatidae</taxon>
        <taxon>Soboliphyme</taxon>
    </lineage>
</organism>